<evidence type="ECO:0000313" key="1">
    <source>
        <dbReference type="EMBL" id="QIG82006.1"/>
    </source>
</evidence>
<dbReference type="EMBL" id="CP049109">
    <property type="protein sequence ID" value="QIG82006.1"/>
    <property type="molecule type" value="Genomic_DNA"/>
</dbReference>
<gene>
    <name evidence="1" type="ORF">G5C33_16770</name>
</gene>
<evidence type="ECO:0000313" key="2">
    <source>
        <dbReference type="Proteomes" id="UP000501568"/>
    </source>
</evidence>
<dbReference type="Proteomes" id="UP000501568">
    <property type="component" value="Chromosome"/>
</dbReference>
<reference evidence="1 2" key="1">
    <citation type="submission" date="2020-02" db="EMBL/GenBank/DDBJ databases">
        <authorList>
            <person name="Zheng R.K."/>
            <person name="Sun C.M."/>
        </authorList>
    </citation>
    <scope>NUCLEOTIDE SEQUENCE [LARGE SCALE GENOMIC DNA]</scope>
    <source>
        <strain evidence="2">zrk23</strain>
    </source>
</reference>
<proteinExistence type="predicted"/>
<sequence>MGFADCVDTSNSLRCRKAGVLIAGQGPFEAAVDLRGGGGRKGFSGLTLWHDTDQGAPFAVQPELEARGWVLCRTGTERAGDQNIWTRPGAPVRYSIDMSYWGKRRIRILLENGTPPGPCL</sequence>
<organism evidence="1 2">
    <name type="scientific">Stakelama tenebrarum</name>
    <dbReference type="NCBI Taxonomy" id="2711215"/>
    <lineage>
        <taxon>Bacteria</taxon>
        <taxon>Pseudomonadati</taxon>
        <taxon>Pseudomonadota</taxon>
        <taxon>Alphaproteobacteria</taxon>
        <taxon>Sphingomonadales</taxon>
        <taxon>Sphingomonadaceae</taxon>
        <taxon>Stakelama</taxon>
    </lineage>
</organism>
<name>A0A6G6YBP6_9SPHN</name>
<accession>A0A6G6YBP6</accession>
<keyword evidence="2" id="KW-1185">Reference proteome</keyword>
<dbReference type="AlphaFoldDB" id="A0A6G6YBP6"/>
<protein>
    <submittedName>
        <fullName evidence="1">Uncharacterized protein</fullName>
    </submittedName>
</protein>
<dbReference type="KEGG" id="spzr:G5C33_16770"/>